<dbReference type="InterPro" id="IPR016135">
    <property type="entry name" value="UBQ-conjugating_enzyme/RWD"/>
</dbReference>
<dbReference type="SUPFAM" id="SSF54495">
    <property type="entry name" value="UBC-like"/>
    <property type="match status" value="1"/>
</dbReference>
<reference evidence="2" key="1">
    <citation type="submission" date="2019-03" db="EMBL/GenBank/DDBJ databases">
        <title>Genome sequencing and reference-guided assembly of Black Bengal Goat (Capra hircus).</title>
        <authorList>
            <person name="Siddiki A.Z."/>
            <person name="Baten A."/>
            <person name="Billah M."/>
            <person name="Alam M.A.U."/>
            <person name="Shawrob K.S.M."/>
            <person name="Saha S."/>
            <person name="Chowdhury M."/>
            <person name="Rahman A.H."/>
            <person name="Stear M."/>
            <person name="Miah G."/>
            <person name="Das G.B."/>
            <person name="Hossain M.M."/>
            <person name="Kumkum M."/>
            <person name="Islam M.S."/>
            <person name="Mollah A.M."/>
            <person name="Ahsan A."/>
            <person name="Tusar F."/>
            <person name="Khan M.K.I."/>
        </authorList>
    </citation>
    <scope>NUCLEOTIDE SEQUENCE [LARGE SCALE GENOMIC DNA]</scope>
</reference>
<dbReference type="Ensembl" id="ENSCHIT00010045562.1">
    <property type="protein sequence ID" value="ENSCHIP00010032383.1"/>
    <property type="gene ID" value="ENSCHIG00010023984.1"/>
</dbReference>
<dbReference type="Gene3D" id="3.10.110.10">
    <property type="entry name" value="Ubiquitin Conjugating Enzyme"/>
    <property type="match status" value="1"/>
</dbReference>
<proteinExistence type="predicted"/>
<accession>A0A8C2RQF0</accession>
<reference evidence="2" key="2">
    <citation type="submission" date="2025-08" db="UniProtKB">
        <authorList>
            <consortium name="Ensembl"/>
        </authorList>
    </citation>
    <scope>IDENTIFICATION</scope>
</reference>
<feature type="region of interest" description="Disordered" evidence="1">
    <location>
        <begin position="52"/>
        <end position="78"/>
    </location>
</feature>
<dbReference type="AlphaFoldDB" id="A0A8C2RQF0"/>
<feature type="compositionally biased region" description="Basic and acidic residues" evidence="1">
    <location>
        <begin position="121"/>
        <end position="130"/>
    </location>
</feature>
<protein>
    <submittedName>
        <fullName evidence="2">Uncharacterized protein</fullName>
    </submittedName>
</protein>
<name>A0A8C2RQF0_CAPHI</name>
<evidence type="ECO:0000313" key="2">
    <source>
        <dbReference type="Ensembl" id="ENSCHIP00010032383.1"/>
    </source>
</evidence>
<evidence type="ECO:0000256" key="1">
    <source>
        <dbReference type="SAM" id="MobiDB-lite"/>
    </source>
</evidence>
<dbReference type="InterPro" id="IPR050113">
    <property type="entry name" value="Ub_conjugating_enzyme"/>
</dbReference>
<organism evidence="2">
    <name type="scientific">Capra hircus</name>
    <name type="common">Goat</name>
    <dbReference type="NCBI Taxonomy" id="9925"/>
    <lineage>
        <taxon>Eukaryota</taxon>
        <taxon>Metazoa</taxon>
        <taxon>Chordata</taxon>
        <taxon>Craniata</taxon>
        <taxon>Vertebrata</taxon>
        <taxon>Euteleostomi</taxon>
        <taxon>Mammalia</taxon>
        <taxon>Eutheria</taxon>
        <taxon>Laurasiatheria</taxon>
        <taxon>Artiodactyla</taxon>
        <taxon>Ruminantia</taxon>
        <taxon>Pecora</taxon>
        <taxon>Bovidae</taxon>
        <taxon>Caprinae</taxon>
        <taxon>Capra</taxon>
    </lineage>
</organism>
<sequence length="247" mass="27991">MATHSTSRTRPRVPRSLSTRPLFEGLQKEPAEGFQVTLVDVGDLYNPEAAISGTPNTYHEGGYFQAPREAPSTTDSSHSPPVFLLLTTMWHPKMYEAGDCTFPFSARSPRPPVCVPQRVEQPSERWDPTQRDQGGGEHAPIQLTIFHTQSGGPGTRQDSELFHREDWEAEAGNCFRVNMDDQGNEGSWRHVPRNRLTKFSPQNRRNIDALVILNNLCLRMLLRNLRTISYGFQLLLRGFHSFCKSLD</sequence>
<dbReference type="PANTHER" id="PTHR24067">
    <property type="entry name" value="UBIQUITIN-CONJUGATING ENZYME E2"/>
    <property type="match status" value="1"/>
</dbReference>
<feature type="region of interest" description="Disordered" evidence="1">
    <location>
        <begin position="114"/>
        <end position="136"/>
    </location>
</feature>